<accession>A0ABZ1UR33</accession>
<dbReference type="EMBL" id="CP136508">
    <property type="protein sequence ID" value="WUR15175.1"/>
    <property type="molecule type" value="Genomic_DNA"/>
</dbReference>
<feature type="chain" id="PRO_5045506458" evidence="2">
    <location>
        <begin position="20"/>
        <end position="138"/>
    </location>
</feature>
<feature type="signal peptide" evidence="2">
    <location>
        <begin position="1"/>
        <end position="19"/>
    </location>
</feature>
<gene>
    <name evidence="3" type="ORF">E7V67_008735</name>
</gene>
<sequence>MKNVMPGAALLLASALAHATLPPPTPQQAAAAAAKKAQADAQAQQDKAALLQSMDAVSARWRARAAKEGWSTHPPVAVAAPAAAVTAPATPAPPAAPVPVRSEKLGTAPASEDVKARPTQPVPRGTPPTVNKPKREMQ</sequence>
<protein>
    <submittedName>
        <fullName evidence="3">Uncharacterized protein</fullName>
    </submittedName>
</protein>
<keyword evidence="2" id="KW-0732">Signal</keyword>
<proteinExistence type="predicted"/>
<evidence type="ECO:0000313" key="4">
    <source>
        <dbReference type="Proteomes" id="UP000321323"/>
    </source>
</evidence>
<dbReference type="Proteomes" id="UP000321323">
    <property type="component" value="Chromosome"/>
</dbReference>
<keyword evidence="4" id="KW-1185">Reference proteome</keyword>
<feature type="region of interest" description="Disordered" evidence="1">
    <location>
        <begin position="83"/>
        <end position="138"/>
    </location>
</feature>
<organism evidence="3 4">
    <name type="scientific">[Empedobacter] haloabium</name>
    <dbReference type="NCBI Taxonomy" id="592317"/>
    <lineage>
        <taxon>Bacteria</taxon>
        <taxon>Pseudomonadati</taxon>
        <taxon>Pseudomonadota</taxon>
        <taxon>Betaproteobacteria</taxon>
        <taxon>Burkholderiales</taxon>
        <taxon>Oxalobacteraceae</taxon>
        <taxon>Telluria group</taxon>
        <taxon>Telluria group incertae sedis</taxon>
    </lineage>
</organism>
<name>A0ABZ1UR33_9BURK</name>
<evidence type="ECO:0000256" key="2">
    <source>
        <dbReference type="SAM" id="SignalP"/>
    </source>
</evidence>
<evidence type="ECO:0000313" key="3">
    <source>
        <dbReference type="EMBL" id="WUR15175.1"/>
    </source>
</evidence>
<reference evidence="3 4" key="1">
    <citation type="journal article" date="2019" name="Int. J. Syst. Evol. Microbiol.">
        <title>The Draft Whole-Genome Sequence of the Antibiotic Producer Empedobacter haloabium ATCC 31962 Provides Indications for Its Taxonomic Reclassification.</title>
        <authorList>
            <person name="Miess H."/>
            <person name="Arlt P."/>
            <person name="Apel A.K."/>
            <person name="Weber T."/>
            <person name="Nieselt K."/>
            <person name="Hanssen F."/>
            <person name="Czemmel S."/>
            <person name="Nahnsen S."/>
            <person name="Gross H."/>
        </authorList>
    </citation>
    <scope>NUCLEOTIDE SEQUENCE [LARGE SCALE GENOMIC DNA]</scope>
    <source>
        <strain evidence="3 4">ATCC 31962</strain>
    </source>
</reference>
<evidence type="ECO:0000256" key="1">
    <source>
        <dbReference type="SAM" id="MobiDB-lite"/>
    </source>
</evidence>